<dbReference type="InterPro" id="IPR000904">
    <property type="entry name" value="Sec7_dom"/>
</dbReference>
<dbReference type="GO" id="GO:0032012">
    <property type="term" value="P:regulation of ARF protein signal transduction"/>
    <property type="evidence" value="ECO:0007669"/>
    <property type="project" value="InterPro"/>
</dbReference>
<dbReference type="SMART" id="SM00222">
    <property type="entry name" value="Sec7"/>
    <property type="match status" value="1"/>
</dbReference>
<name>A0AAD3H6R9_9STRA</name>
<dbReference type="Gene3D" id="2.30.29.30">
    <property type="entry name" value="Pleckstrin-homology domain (PH domain)/Phosphotyrosine-binding domain (PTB)"/>
    <property type="match status" value="1"/>
</dbReference>
<comment type="caution">
    <text evidence="5">The sequence shown here is derived from an EMBL/GenBank/DDBJ whole genome shotgun (WGS) entry which is preliminary data.</text>
</comment>
<dbReference type="PANTHER" id="PTHR10663">
    <property type="entry name" value="GUANYL-NUCLEOTIDE EXCHANGE FACTOR"/>
    <property type="match status" value="1"/>
</dbReference>
<evidence type="ECO:0000259" key="2">
    <source>
        <dbReference type="PROSITE" id="PS50003"/>
    </source>
</evidence>
<dbReference type="PANTHER" id="PTHR10663:SF395">
    <property type="entry name" value="SEC7 DOMAIN CONTAINING PROTEIN"/>
    <property type="match status" value="1"/>
</dbReference>
<feature type="compositionally biased region" description="Basic and acidic residues" evidence="1">
    <location>
        <begin position="800"/>
        <end position="817"/>
    </location>
</feature>
<feature type="compositionally biased region" description="Polar residues" evidence="1">
    <location>
        <begin position="825"/>
        <end position="837"/>
    </location>
</feature>
<evidence type="ECO:0000313" key="6">
    <source>
        <dbReference type="Proteomes" id="UP001054902"/>
    </source>
</evidence>
<dbReference type="PROSITE" id="PS50190">
    <property type="entry name" value="SEC7"/>
    <property type="match status" value="1"/>
</dbReference>
<feature type="domain" description="SEC7" evidence="3">
    <location>
        <begin position="1767"/>
        <end position="1959"/>
    </location>
</feature>
<dbReference type="InterPro" id="IPR055251">
    <property type="entry name" value="SOS1_NGEF_PH"/>
</dbReference>
<feature type="compositionally biased region" description="Basic and acidic residues" evidence="1">
    <location>
        <begin position="623"/>
        <end position="633"/>
    </location>
</feature>
<dbReference type="Pfam" id="PF01369">
    <property type="entry name" value="Sec7"/>
    <property type="match status" value="1"/>
</dbReference>
<dbReference type="InterPro" id="IPR035999">
    <property type="entry name" value="Sec7_dom_sf"/>
</dbReference>
<dbReference type="PROSITE" id="PS50003">
    <property type="entry name" value="PH_DOMAIN"/>
    <property type="match status" value="1"/>
</dbReference>
<feature type="domain" description="PH" evidence="2">
    <location>
        <begin position="2209"/>
        <end position="2304"/>
    </location>
</feature>
<feature type="region of interest" description="Disordered" evidence="1">
    <location>
        <begin position="791"/>
        <end position="837"/>
    </location>
</feature>
<dbReference type="GO" id="GO:0005085">
    <property type="term" value="F:guanyl-nucleotide exchange factor activity"/>
    <property type="evidence" value="ECO:0007669"/>
    <property type="project" value="InterPro"/>
</dbReference>
<dbReference type="PROSITE" id="PS51498">
    <property type="entry name" value="MABP"/>
    <property type="match status" value="1"/>
</dbReference>
<sequence>MSSKPPIPNSKTAASNNVPKKKSNPVSPTGQLRSPSRAPSGNTGISQAKILVKSILDQVTLNDSPPVNDFLLTKTSSDITSSLSYNSNAQQSLADTTITSQSGKYKQASYSRQQHIQILPTIQSPSVNDTHSKMMEPSPTAADGGDSFALLNSPSFANSHISKSSTPHLPSMGSSPLPKSVSIKTPTRKNHLPFPPPLPNSQVNAASNSLGHGAEVYMGNLSLAQLCIRTMESIPDNNGKMPNLPKRESNPLLLAESKDSMSSWQRDVEMAPTFATDEERKHDQDKNDGASKRKQFLDSLDDGQVLFPDANMSLDHTSEEALLELTNTISELEEEGVEDREDMVRNVSKTDGVVLSTVEEEVEQKEALHTDILPHPMNQNPDLLAPSSSFSPNSMSNNTKLTMSPDKPPMMPRMQMFGSEYARHLSSESPFSPIVMKAKNRSFPKRKKRVSSSAAAVSMVGPQSELEQIAPNESVIMNSSMKTDNTNMTRKNSNMSVSTMSNASIADSVTLEEAPAEILSSAITDIVVTHGNEKPPKGYYRISQTSSGTEINSLKSSSGGGLGKKKSNGVFLNVKKEPKWDRAVQRPCVTALTVIFPDRNEFVPPGYCVVRRYTNDSSGKKSRKEDKEDDDHGSSSFPANLNYGTHGERVYLCYRRSREGNPITGLIPLHPSNNEPIPEGYTVLERSPRNFVADINSKAGPSIFLAFRQRLANLETLRPLTLVLSVHYSQARQINEKKRKPKLKAYYCTGGTVVPADVGNYHIMDRSTHPLISPSSVSNRLSLIQASRIKNSSSSVNGDKSNDGKKYDDSSTSDRESLANGLVGESSQGPSTESPNAELSLQYSNSFKSEEKSTVAGDIELESASEVTSDQPKNESLMNNILNIVNQISPKYGNEERSVVGEDRSKSIIVGDIVVESDVQSQTSEAYSKPGNNEGGGSIASSARNNIFAMREETNLEACYDAMAFIPLIESPIDTMGKVDQKNIEMLLQTRIAVITPILTACYTHHGGSSLLAVEGLHKLLKDTDFFLPDVARYDDPSSNQRLTLLDLSIQVVCDVANSTSRETNFLPCIEFVVEASHYARGNLNARTIGYMMRFYLFVFYFGASIPTASSWPKNKTTGYSRKEGLDEANDVQLLSEEELELQADGRQKGYVPGGAPQAAALALKELISIFISRLRKMKQGGRKEVDAPSSPSASINDFVRDYVESLVDGASHQVDVSNYTQLALHQIHRSGGSELFWHDMMTSCGRGLFGSDEGSSAASKDYFITSFAILASIVKISSGKVRKLSESSEFVPRDIASKLLSLEMLHHYIAQWGKTCKFNHMLESKSGKGGVNLKNSTSIATMAYGIRRLVIPCLLSNTRSGLEDIKVFRRMMRIVTELWCNPLIRKYLKIEIGVLIEHFVLKFLRLGPQVLPPKRLSKTSSSTIDDLTVSLLPQQVCIVSEMKTWFSAEPRDILELFMNFDQVDAQNKTSFNLLPSTHWKITQQMVGAVCTLAEQCTDIVSDQIRLTRIDLGEVDSQSVGTHPSLQHTEDDLREMALVREGARYLQEKCFDTISQISRSLMLCAAASSGASYNLLSKLREKQEKENARKQAPGDDDDSSKGSGGNMTVKSVSTIGNIVGGIMNKNKDMASHTGGFRIPESPRAQRQIPQLTLGEDDGDGIVEYWQTSIAAERRKNMNPSPRELNDSGSKPPRRGWNSKGVPSTPTRLANTSNFRGSSPLAAKSPRQDDMSIISFAEESLRGDPQTNQKFEDTLNTAFEIMESKSLKKALEYLVACSLLTPSPRDIATFLRLYQTRIDTAVLGDYLGEGGKDGDEVEHYNLIRFYYTSAISFVGMNVEQGLRHFLTNCGFRLPGEAQKIDRIMTTFSQCYWEDNAGDHGRCPFQDQDTVFLIAFAIIMLNTDLHKQSMFAAPPGQSKSKQKQRKKMTKQEFLNNLRGVGHSEDLSKEYLSNIYDSIEKNSIAIYKAPESHSFLDGARGKKTIKFATGETGHIIKGNLDLAGMVRHIIKSVKPSQELLRGLSAHEHPYLTIKNKRKKKTRRHMVPEELVRAAFSSLWHHFHGTINSALDAAHLDPKGLENCLDVLMYCLCTTICLDMTVERNAFTSQLVRVKFFRENRGLEEEEEDKESRPSKRIRDHLDYKNDPWYVRIEKAAESYNENAKITALDEVDNMFKKLHASLKVDSTLKQEMIRIARRIRNGQILLNDPTRYFLREGELKKRCNRSGRNIEYTFFLFSDVLIYSHKSGGMYKIHGELPLHRMKINELHGAKQKKSFHIIHPRKSFIVTAQTAVDKDMWQSIINTAIHREVQRKARIEGARQNSAAYER</sequence>
<dbReference type="SUPFAM" id="SSF48425">
    <property type="entry name" value="Sec7 domain"/>
    <property type="match status" value="1"/>
</dbReference>
<dbReference type="GO" id="GO:0005737">
    <property type="term" value="C:cytoplasm"/>
    <property type="evidence" value="ECO:0007669"/>
    <property type="project" value="UniProtKB-ARBA"/>
</dbReference>
<feature type="compositionally biased region" description="Basic and acidic residues" evidence="1">
    <location>
        <begin position="277"/>
        <end position="291"/>
    </location>
</feature>
<reference evidence="5 6" key="1">
    <citation type="journal article" date="2021" name="Sci. Rep.">
        <title>The genome of the diatom Chaetoceros tenuissimus carries an ancient integrated fragment of an extant virus.</title>
        <authorList>
            <person name="Hongo Y."/>
            <person name="Kimura K."/>
            <person name="Takaki Y."/>
            <person name="Yoshida Y."/>
            <person name="Baba S."/>
            <person name="Kobayashi G."/>
            <person name="Nagasaki K."/>
            <person name="Hano T."/>
            <person name="Tomaru Y."/>
        </authorList>
    </citation>
    <scope>NUCLEOTIDE SEQUENCE [LARGE SCALE GENOMIC DNA]</scope>
    <source>
        <strain evidence="5 6">NIES-3715</strain>
    </source>
</reference>
<feature type="region of interest" description="Disordered" evidence="1">
    <location>
        <begin position="615"/>
        <end position="641"/>
    </location>
</feature>
<dbReference type="Gene3D" id="2.100.10.50">
    <property type="match status" value="2"/>
</dbReference>
<organism evidence="5 6">
    <name type="scientific">Chaetoceros tenuissimus</name>
    <dbReference type="NCBI Taxonomy" id="426638"/>
    <lineage>
        <taxon>Eukaryota</taxon>
        <taxon>Sar</taxon>
        <taxon>Stramenopiles</taxon>
        <taxon>Ochrophyta</taxon>
        <taxon>Bacillariophyta</taxon>
        <taxon>Coscinodiscophyceae</taxon>
        <taxon>Chaetocerotophycidae</taxon>
        <taxon>Chaetocerotales</taxon>
        <taxon>Chaetocerotaceae</taxon>
        <taxon>Chaetoceros</taxon>
    </lineage>
</organism>
<feature type="region of interest" description="Disordered" evidence="1">
    <location>
        <begin position="1672"/>
        <end position="1728"/>
    </location>
</feature>
<gene>
    <name evidence="5" type="ORF">CTEN210_08812</name>
</gene>
<dbReference type="InterPro" id="IPR023341">
    <property type="entry name" value="MABP"/>
</dbReference>
<feature type="region of interest" description="Disordered" evidence="1">
    <location>
        <begin position="272"/>
        <end position="294"/>
    </location>
</feature>
<proteinExistence type="predicted"/>
<dbReference type="CDD" id="cd00171">
    <property type="entry name" value="Sec7"/>
    <property type="match status" value="1"/>
</dbReference>
<evidence type="ECO:0000313" key="5">
    <source>
        <dbReference type="EMBL" id="GFH52336.1"/>
    </source>
</evidence>
<dbReference type="SMART" id="SM00233">
    <property type="entry name" value="PH"/>
    <property type="match status" value="1"/>
</dbReference>
<protein>
    <recommendedName>
        <fullName evidence="7">SEC7 domain-containing protein</fullName>
    </recommendedName>
</protein>
<dbReference type="InterPro" id="IPR023394">
    <property type="entry name" value="Sec7_C_sf"/>
</dbReference>
<dbReference type="Pfam" id="PF22697">
    <property type="entry name" value="SOS1_NGEF_PH"/>
    <property type="match status" value="1"/>
</dbReference>
<feature type="region of interest" description="Disordered" evidence="1">
    <location>
        <begin position="159"/>
        <end position="181"/>
    </location>
</feature>
<dbReference type="Proteomes" id="UP001054902">
    <property type="component" value="Unassembled WGS sequence"/>
</dbReference>
<dbReference type="Gene3D" id="1.10.1000.11">
    <property type="entry name" value="Arf Nucleotide-binding Site Opener,domain 2"/>
    <property type="match status" value="1"/>
</dbReference>
<accession>A0AAD3H6R9</accession>
<keyword evidence="6" id="KW-1185">Reference proteome</keyword>
<dbReference type="SUPFAM" id="SSF50729">
    <property type="entry name" value="PH domain-like"/>
    <property type="match status" value="1"/>
</dbReference>
<dbReference type="EMBL" id="BLLK01000045">
    <property type="protein sequence ID" value="GFH52336.1"/>
    <property type="molecule type" value="Genomic_DNA"/>
</dbReference>
<dbReference type="Gene3D" id="1.10.220.20">
    <property type="match status" value="1"/>
</dbReference>
<feature type="compositionally biased region" description="Polar residues" evidence="1">
    <location>
        <begin position="159"/>
        <end position="174"/>
    </location>
</feature>
<evidence type="ECO:0008006" key="7">
    <source>
        <dbReference type="Google" id="ProtNLM"/>
    </source>
</evidence>
<feature type="compositionally biased region" description="Basic and acidic residues" evidence="1">
    <location>
        <begin position="1582"/>
        <end position="1593"/>
    </location>
</feature>
<evidence type="ECO:0000259" key="3">
    <source>
        <dbReference type="PROSITE" id="PS50190"/>
    </source>
</evidence>
<dbReference type="InterPro" id="IPR001849">
    <property type="entry name" value="PH_domain"/>
</dbReference>
<feature type="region of interest" description="Disordered" evidence="1">
    <location>
        <begin position="1624"/>
        <end position="1655"/>
    </location>
</feature>
<feature type="compositionally biased region" description="Polar residues" evidence="1">
    <location>
        <begin position="9"/>
        <end position="45"/>
    </location>
</feature>
<feature type="compositionally biased region" description="Polar residues" evidence="1">
    <location>
        <begin position="1700"/>
        <end position="1716"/>
    </location>
</feature>
<feature type="domain" description="MABP" evidence="4">
    <location>
        <begin position="520"/>
        <end position="711"/>
    </location>
</feature>
<evidence type="ECO:0000256" key="1">
    <source>
        <dbReference type="SAM" id="MobiDB-lite"/>
    </source>
</evidence>
<feature type="region of interest" description="Disordered" evidence="1">
    <location>
        <begin position="1582"/>
        <end position="1611"/>
    </location>
</feature>
<dbReference type="InterPro" id="IPR011993">
    <property type="entry name" value="PH-like_dom_sf"/>
</dbReference>
<feature type="region of interest" description="Disordered" evidence="1">
    <location>
        <begin position="1"/>
        <end position="45"/>
    </location>
</feature>
<evidence type="ECO:0000259" key="4">
    <source>
        <dbReference type="PROSITE" id="PS51498"/>
    </source>
</evidence>